<sequence>MSPYVIATPDLLAAASSDLAGIREAIVSAAAGAAPATTSLVPAAQDEISQAISKLFGAYAQEHQALSAQAALFHQQFINAIHGGAAQYAATEAANANPLQSVLDPINGEVQALTGRPLVGNGANGANATTPGGAGQAGGNGGWLIGNGGNGGNGADGPNGGAGGRGGFAGLWGQGGNGGSGGNATAPGGNGGAVGRYRRYRRTYDPRRPTPTTAGHEVLMNCCGPAQGFPRSP</sequence>
<dbReference type="InterPro" id="IPR048996">
    <property type="entry name" value="PGRS_rpt"/>
</dbReference>
<dbReference type="SUPFAM" id="SSF140459">
    <property type="entry name" value="PE/PPE dimer-like"/>
    <property type="match status" value="1"/>
</dbReference>
<reference evidence="3 4" key="1">
    <citation type="submission" date="2017-01" db="EMBL/GenBank/DDBJ databases">
        <authorList>
            <consortium name="Urmite Genomes"/>
        </authorList>
    </citation>
    <scope>NUCLEOTIDE SEQUENCE [LARGE SCALE GENOMIC DNA]</scope>
    <source>
        <strain evidence="3 4">AB308</strain>
    </source>
</reference>
<keyword evidence="4" id="KW-1185">Reference proteome</keyword>
<feature type="compositionally biased region" description="Gly residues" evidence="1">
    <location>
        <begin position="149"/>
        <end position="194"/>
    </location>
</feature>
<dbReference type="AlphaFoldDB" id="A0A2U3N955"/>
<dbReference type="Pfam" id="PF00934">
    <property type="entry name" value="PE"/>
    <property type="match status" value="1"/>
</dbReference>
<proteinExistence type="predicted"/>
<name>A0A2U3N955_9MYCO</name>
<dbReference type="Gene3D" id="1.10.287.850">
    <property type="entry name" value="HP0062-like domain"/>
    <property type="match status" value="1"/>
</dbReference>
<evidence type="ECO:0000259" key="2">
    <source>
        <dbReference type="Pfam" id="PF00934"/>
    </source>
</evidence>
<accession>A0A2U3N955</accession>
<dbReference type="Proteomes" id="UP000241595">
    <property type="component" value="Unassembled WGS sequence"/>
</dbReference>
<dbReference type="EMBL" id="FTRV01000010">
    <property type="protein sequence ID" value="SPM28046.1"/>
    <property type="molecule type" value="Genomic_DNA"/>
</dbReference>
<dbReference type="STRING" id="1841859.GCA_900157385_01528"/>
<feature type="region of interest" description="Disordered" evidence="1">
    <location>
        <begin position="149"/>
        <end position="196"/>
    </location>
</feature>
<dbReference type="OrthoDB" id="4740166at2"/>
<evidence type="ECO:0000313" key="4">
    <source>
        <dbReference type="Proteomes" id="UP000241595"/>
    </source>
</evidence>
<dbReference type="InterPro" id="IPR000084">
    <property type="entry name" value="PE-PGRS_N"/>
</dbReference>
<gene>
    <name evidence="3" type="ORF">MTAB308_1531</name>
</gene>
<feature type="domain" description="PE" evidence="2">
    <location>
        <begin position="5"/>
        <end position="95"/>
    </location>
</feature>
<protein>
    <submittedName>
        <fullName evidence="3">Mycobacterium terramassiliense ORFan</fullName>
    </submittedName>
</protein>
<evidence type="ECO:0000313" key="3">
    <source>
        <dbReference type="EMBL" id="SPM28046.1"/>
    </source>
</evidence>
<dbReference type="Pfam" id="PF21526">
    <property type="entry name" value="PGRS"/>
    <property type="match status" value="1"/>
</dbReference>
<dbReference type="RefSeq" id="WP_077098864.1">
    <property type="nucleotide sequence ID" value="NZ_LT717699.1"/>
</dbReference>
<dbReference type="InterPro" id="IPR038332">
    <property type="entry name" value="PPE_sf"/>
</dbReference>
<organism evidence="3 4">
    <name type="scientific">Mycobacterium terramassiliense</name>
    <dbReference type="NCBI Taxonomy" id="1841859"/>
    <lineage>
        <taxon>Bacteria</taxon>
        <taxon>Bacillati</taxon>
        <taxon>Actinomycetota</taxon>
        <taxon>Actinomycetes</taxon>
        <taxon>Mycobacteriales</taxon>
        <taxon>Mycobacteriaceae</taxon>
        <taxon>Mycobacterium</taxon>
    </lineage>
</organism>
<evidence type="ECO:0000256" key="1">
    <source>
        <dbReference type="SAM" id="MobiDB-lite"/>
    </source>
</evidence>